<dbReference type="GO" id="GO:0032259">
    <property type="term" value="P:methylation"/>
    <property type="evidence" value="ECO:0007669"/>
    <property type="project" value="UniProtKB-KW"/>
</dbReference>
<evidence type="ECO:0000259" key="1">
    <source>
        <dbReference type="Pfam" id="PF08241"/>
    </source>
</evidence>
<organism evidence="2 3">
    <name type="scientific">Microbacterium stercoris</name>
    <dbReference type="NCBI Taxonomy" id="2820289"/>
    <lineage>
        <taxon>Bacteria</taxon>
        <taxon>Bacillati</taxon>
        <taxon>Actinomycetota</taxon>
        <taxon>Actinomycetes</taxon>
        <taxon>Micrococcales</taxon>
        <taxon>Microbacteriaceae</taxon>
        <taxon>Microbacterium</taxon>
    </lineage>
</organism>
<dbReference type="PANTHER" id="PTHR42912:SF93">
    <property type="entry name" value="N6-ADENOSINE-METHYLTRANSFERASE TMT1A"/>
    <property type="match status" value="1"/>
</dbReference>
<reference evidence="2" key="1">
    <citation type="submission" date="2021-03" db="EMBL/GenBank/DDBJ databases">
        <title>Microbacterium sp. nov., a novel actinobacterium isolated from cow dung.</title>
        <authorList>
            <person name="Zhang L."/>
        </authorList>
    </citation>
    <scope>NUCLEOTIDE SEQUENCE</scope>
    <source>
        <strain evidence="2">NEAU-LLB</strain>
    </source>
</reference>
<dbReference type="InterPro" id="IPR029063">
    <property type="entry name" value="SAM-dependent_MTases_sf"/>
</dbReference>
<dbReference type="Proteomes" id="UP000680132">
    <property type="component" value="Unassembled WGS sequence"/>
</dbReference>
<dbReference type="PANTHER" id="PTHR42912">
    <property type="entry name" value="METHYLTRANSFERASE"/>
    <property type="match status" value="1"/>
</dbReference>
<protein>
    <submittedName>
        <fullName evidence="2">Class I SAM-dependent methyltransferase</fullName>
    </submittedName>
</protein>
<accession>A0A939TPX6</accession>
<comment type="caution">
    <text evidence="2">The sequence shown here is derived from an EMBL/GenBank/DDBJ whole genome shotgun (WGS) entry which is preliminary data.</text>
</comment>
<dbReference type="EMBL" id="JAGFOA010000001">
    <property type="protein sequence ID" value="MBO3662551.1"/>
    <property type="molecule type" value="Genomic_DNA"/>
</dbReference>
<keyword evidence="2" id="KW-0808">Transferase</keyword>
<sequence length="301" mass="31827">MLGSALVTYQDPLAYLIGLEGMALLDSWAGRHDRAFVEARLAEVRRLLDDKQLQGVGVDVETVSADVSYRQQASGYDAGGGGGLFALDEPIITQWVEGRKAGDALDAACGTGRFAGLLAARGHAVVGVDGSPDMLERARLRVPDADFRLGSLDALPVADASADVVTCGLALVHVAELAPVFAEFARVMRPGGDLLISDIHPELTRLGSGIKGLGPNGERHLAPTFPHPLGSYLRAALDAGFEVRGCEEPGATWGGPVPDATSAPGDWVDWPWSLMAYSPEVSRAVSDRPSLVLWHFRKPAA</sequence>
<dbReference type="CDD" id="cd02440">
    <property type="entry name" value="AdoMet_MTases"/>
    <property type="match status" value="1"/>
</dbReference>
<dbReference type="SUPFAM" id="SSF53335">
    <property type="entry name" value="S-adenosyl-L-methionine-dependent methyltransferases"/>
    <property type="match status" value="1"/>
</dbReference>
<gene>
    <name evidence="2" type="ORF">J5V96_03395</name>
</gene>
<dbReference type="RefSeq" id="WP_208500214.1">
    <property type="nucleotide sequence ID" value="NZ_JAGFOA010000001.1"/>
</dbReference>
<dbReference type="GO" id="GO:0008757">
    <property type="term" value="F:S-adenosylmethionine-dependent methyltransferase activity"/>
    <property type="evidence" value="ECO:0007669"/>
    <property type="project" value="InterPro"/>
</dbReference>
<dbReference type="InterPro" id="IPR050508">
    <property type="entry name" value="Methyltransf_Superfamily"/>
</dbReference>
<dbReference type="Pfam" id="PF08241">
    <property type="entry name" value="Methyltransf_11"/>
    <property type="match status" value="1"/>
</dbReference>
<keyword evidence="2" id="KW-0489">Methyltransferase</keyword>
<evidence type="ECO:0000313" key="2">
    <source>
        <dbReference type="EMBL" id="MBO3662551.1"/>
    </source>
</evidence>
<name>A0A939TPX6_9MICO</name>
<proteinExistence type="predicted"/>
<keyword evidence="3" id="KW-1185">Reference proteome</keyword>
<dbReference type="InterPro" id="IPR013216">
    <property type="entry name" value="Methyltransf_11"/>
</dbReference>
<feature type="domain" description="Methyltransferase type 11" evidence="1">
    <location>
        <begin position="105"/>
        <end position="196"/>
    </location>
</feature>
<dbReference type="Gene3D" id="3.40.50.150">
    <property type="entry name" value="Vaccinia Virus protein VP39"/>
    <property type="match status" value="1"/>
</dbReference>
<evidence type="ECO:0000313" key="3">
    <source>
        <dbReference type="Proteomes" id="UP000680132"/>
    </source>
</evidence>
<dbReference type="AlphaFoldDB" id="A0A939TPX6"/>